<sequence>MGLLMRNLLIAFLAVFLLVGCTSKEKTSLKEALVAKFKDDADLKDYKLDPATMADCVVGEISDNLPGFGVDPRREQYFEAFTHFASAASPADAEKAITDYQELFGSVKEARHAAMSITDYVITCMGKVIAMADEEQGEGK</sequence>
<protein>
    <recommendedName>
        <fullName evidence="3">Lipoprotein</fullName>
    </recommendedName>
</protein>
<name>A0ABN8X117_9GAMM</name>
<dbReference type="Proteomes" id="UP001162030">
    <property type="component" value="Chromosome"/>
</dbReference>
<proteinExistence type="predicted"/>
<dbReference type="EMBL" id="OX458333">
    <property type="protein sequence ID" value="CAI8806005.1"/>
    <property type="molecule type" value="Genomic_DNA"/>
</dbReference>
<organism evidence="1 2">
    <name type="scientific">Methylocaldum szegediense</name>
    <dbReference type="NCBI Taxonomy" id="73780"/>
    <lineage>
        <taxon>Bacteria</taxon>
        <taxon>Pseudomonadati</taxon>
        <taxon>Pseudomonadota</taxon>
        <taxon>Gammaproteobacteria</taxon>
        <taxon>Methylococcales</taxon>
        <taxon>Methylococcaceae</taxon>
        <taxon>Methylocaldum</taxon>
    </lineage>
</organism>
<gene>
    <name evidence="1" type="ORF">MSZNOR_1682</name>
</gene>
<keyword evidence="2" id="KW-1185">Reference proteome</keyword>
<evidence type="ECO:0000313" key="1">
    <source>
        <dbReference type="EMBL" id="CAI8806005.1"/>
    </source>
</evidence>
<accession>A0ABN8X117</accession>
<reference evidence="1 2" key="1">
    <citation type="submission" date="2023-03" db="EMBL/GenBank/DDBJ databases">
        <authorList>
            <person name="Pearce D."/>
        </authorList>
    </citation>
    <scope>NUCLEOTIDE SEQUENCE [LARGE SCALE GENOMIC DNA]</scope>
    <source>
        <strain evidence="1">Msz</strain>
    </source>
</reference>
<evidence type="ECO:0008006" key="3">
    <source>
        <dbReference type="Google" id="ProtNLM"/>
    </source>
</evidence>
<evidence type="ECO:0000313" key="2">
    <source>
        <dbReference type="Proteomes" id="UP001162030"/>
    </source>
</evidence>